<accession>A0ABR5A614</accession>
<comment type="caution">
    <text evidence="2">The sequence shown here is derived from an EMBL/GenBank/DDBJ whole genome shotgun (WGS) entry which is preliminary data.</text>
</comment>
<evidence type="ECO:0000313" key="3">
    <source>
        <dbReference type="Proteomes" id="UP000054526"/>
    </source>
</evidence>
<evidence type="ECO:0000313" key="2">
    <source>
        <dbReference type="EMBL" id="KIL36441.1"/>
    </source>
</evidence>
<feature type="domain" description="N-acetyltransferase" evidence="1">
    <location>
        <begin position="1"/>
        <end position="156"/>
    </location>
</feature>
<evidence type="ECO:0000259" key="1">
    <source>
        <dbReference type="PROSITE" id="PS51186"/>
    </source>
</evidence>
<name>A0ABR5A614_9BACL</name>
<dbReference type="Proteomes" id="UP000054526">
    <property type="component" value="Unassembled WGS sequence"/>
</dbReference>
<dbReference type="InterPro" id="IPR016181">
    <property type="entry name" value="Acyl_CoA_acyltransferase"/>
</dbReference>
<dbReference type="RefSeq" id="WP_041061693.1">
    <property type="nucleotide sequence ID" value="NZ_JXAL01000008.1"/>
</dbReference>
<dbReference type="PROSITE" id="PS51186">
    <property type="entry name" value="GNAT"/>
    <property type="match status" value="1"/>
</dbReference>
<sequence>MIFEKSTEQHWPIELRIHNSNPYFNKVSKDKEEFTAEEILEEIRNAAEVGAERYLIRDGERYVGIIEFLMTNPNDGKTWLGLLVIDQAYQSQGYGARSLQRFYEIMKERNVESFRIGVLKDNEPAHQFWNNQGFEPLEGERSIEGKQAVIYEKKLPTTTG</sequence>
<dbReference type="Pfam" id="PF00583">
    <property type="entry name" value="Acetyltransf_1"/>
    <property type="match status" value="1"/>
</dbReference>
<dbReference type="EMBL" id="JXAL01000008">
    <property type="protein sequence ID" value="KIL36441.1"/>
    <property type="molecule type" value="Genomic_DNA"/>
</dbReference>
<protein>
    <recommendedName>
        <fullName evidence="1">N-acetyltransferase domain-containing protein</fullName>
    </recommendedName>
</protein>
<organism evidence="2 3">
    <name type="scientific">Cohnella kolymensis</name>
    <dbReference type="NCBI Taxonomy" id="1590652"/>
    <lineage>
        <taxon>Bacteria</taxon>
        <taxon>Bacillati</taxon>
        <taxon>Bacillota</taxon>
        <taxon>Bacilli</taxon>
        <taxon>Bacillales</taxon>
        <taxon>Paenibacillaceae</taxon>
        <taxon>Cohnella</taxon>
    </lineage>
</organism>
<dbReference type="CDD" id="cd04301">
    <property type="entry name" value="NAT_SF"/>
    <property type="match status" value="1"/>
</dbReference>
<reference evidence="2 3" key="1">
    <citation type="submission" date="2014-12" db="EMBL/GenBank/DDBJ databases">
        <title>Draft genome sequence of Cohnella kolymensis strain B-2846.</title>
        <authorList>
            <person name="Karlyshev A.V."/>
            <person name="Kudryashova E.B."/>
        </authorList>
    </citation>
    <scope>NUCLEOTIDE SEQUENCE [LARGE SCALE GENOMIC DNA]</scope>
    <source>
        <strain evidence="2 3">VKM B-2846</strain>
    </source>
</reference>
<proteinExistence type="predicted"/>
<dbReference type="Gene3D" id="3.40.630.30">
    <property type="match status" value="1"/>
</dbReference>
<keyword evidence="3" id="KW-1185">Reference proteome</keyword>
<gene>
    <name evidence="2" type="ORF">SD71_07445</name>
</gene>
<dbReference type="SUPFAM" id="SSF55729">
    <property type="entry name" value="Acyl-CoA N-acyltransferases (Nat)"/>
    <property type="match status" value="1"/>
</dbReference>
<dbReference type="InterPro" id="IPR000182">
    <property type="entry name" value="GNAT_dom"/>
</dbReference>